<gene>
    <name evidence="1" type="ORF">C0Q70_09104</name>
</gene>
<proteinExistence type="predicted"/>
<dbReference type="OrthoDB" id="6145755at2759"/>
<accession>A0A2T7P8U0</accession>
<evidence type="ECO:0000313" key="1">
    <source>
        <dbReference type="EMBL" id="PVD29847.1"/>
    </source>
</evidence>
<dbReference type="AlphaFoldDB" id="A0A2T7P8U0"/>
<organism evidence="1 2">
    <name type="scientific">Pomacea canaliculata</name>
    <name type="common">Golden apple snail</name>
    <dbReference type="NCBI Taxonomy" id="400727"/>
    <lineage>
        <taxon>Eukaryota</taxon>
        <taxon>Metazoa</taxon>
        <taxon>Spiralia</taxon>
        <taxon>Lophotrochozoa</taxon>
        <taxon>Mollusca</taxon>
        <taxon>Gastropoda</taxon>
        <taxon>Caenogastropoda</taxon>
        <taxon>Architaenioglossa</taxon>
        <taxon>Ampullarioidea</taxon>
        <taxon>Ampullariidae</taxon>
        <taxon>Pomacea</taxon>
    </lineage>
</organism>
<name>A0A2T7P8U0_POMCA</name>
<dbReference type="EMBL" id="PZQS01000005">
    <property type="protein sequence ID" value="PVD29847.1"/>
    <property type="molecule type" value="Genomic_DNA"/>
</dbReference>
<keyword evidence="2" id="KW-1185">Reference proteome</keyword>
<comment type="caution">
    <text evidence="1">The sequence shown here is derived from an EMBL/GenBank/DDBJ whole genome shotgun (WGS) entry which is preliminary data.</text>
</comment>
<reference evidence="1 2" key="1">
    <citation type="submission" date="2018-04" db="EMBL/GenBank/DDBJ databases">
        <title>The genome of golden apple snail Pomacea canaliculata provides insight into stress tolerance and invasive adaptation.</title>
        <authorList>
            <person name="Liu C."/>
            <person name="Liu B."/>
            <person name="Ren Y."/>
            <person name="Zhang Y."/>
            <person name="Wang H."/>
            <person name="Li S."/>
            <person name="Jiang F."/>
            <person name="Yin L."/>
            <person name="Zhang G."/>
            <person name="Qian W."/>
            <person name="Fan W."/>
        </authorList>
    </citation>
    <scope>NUCLEOTIDE SEQUENCE [LARGE SCALE GENOMIC DNA]</scope>
    <source>
        <strain evidence="1">SZHN2017</strain>
        <tissue evidence="1">Muscle</tissue>
    </source>
</reference>
<evidence type="ECO:0000313" key="2">
    <source>
        <dbReference type="Proteomes" id="UP000245119"/>
    </source>
</evidence>
<sequence length="202" mass="22695">MTADKQQQCVTYEAELQSRPDFTHKTVYQASILPPGFFIQSVKVDNKRPRSFYWCELKMVDMDGSMQVRRRFGHNGTHWWVEKGCGAWFFITGCPEGVVSIETSTPPAAESITETLPAGRPSKSQSGSLLNGNAIQSLINWITEESDNKIHSLLGAGPQPRVARSVNQEFEFNFPIRPRTQVLSFSIVCDWAVLCPILSRAK</sequence>
<dbReference type="Proteomes" id="UP000245119">
    <property type="component" value="Linkage Group LG5"/>
</dbReference>
<protein>
    <submittedName>
        <fullName evidence="1">Uncharacterized protein</fullName>
    </submittedName>
</protein>